<dbReference type="Proteomes" id="UP001500851">
    <property type="component" value="Unassembled WGS sequence"/>
</dbReference>
<gene>
    <name evidence="5" type="ORF">GCM10009768_13290</name>
</gene>
<evidence type="ECO:0000256" key="3">
    <source>
        <dbReference type="ARBA" id="ARBA00023211"/>
    </source>
</evidence>
<dbReference type="RefSeq" id="WP_344030811.1">
    <property type="nucleotide sequence ID" value="NZ_BAAAOB010000001.1"/>
</dbReference>
<name>A0ABN2LEL0_9MICO</name>
<dbReference type="EMBL" id="BAAAOB010000001">
    <property type="protein sequence ID" value="GAA1785726.1"/>
    <property type="molecule type" value="Genomic_DNA"/>
</dbReference>
<dbReference type="CDD" id="cd09999">
    <property type="entry name" value="Arginase-like_1"/>
    <property type="match status" value="1"/>
</dbReference>
<keyword evidence="2" id="KW-0378">Hydrolase</keyword>
<dbReference type="InterPro" id="IPR023696">
    <property type="entry name" value="Ureohydrolase_dom_sf"/>
</dbReference>
<keyword evidence="1" id="KW-0479">Metal-binding</keyword>
<evidence type="ECO:0000313" key="6">
    <source>
        <dbReference type="Proteomes" id="UP001500851"/>
    </source>
</evidence>
<evidence type="ECO:0000256" key="1">
    <source>
        <dbReference type="ARBA" id="ARBA00022723"/>
    </source>
</evidence>
<protein>
    <submittedName>
        <fullName evidence="5">Arginase family protein</fullName>
    </submittedName>
</protein>
<evidence type="ECO:0000256" key="4">
    <source>
        <dbReference type="PROSITE-ProRule" id="PRU00742"/>
    </source>
</evidence>
<keyword evidence="3" id="KW-0464">Manganese</keyword>
<sequence length="298" mass="31395">MTGPVFLVMPQWQGSPSSRAMQLIDGAAAIKEDLPESARREVPVPLEAGDALGTPAARLSSLLRARASALEILRELEGPAITLGGDCASTLPGLERVVERHGAERVAVLWFDAHPDLQHPSTSPSGAVSGMALRHALGDGIDDLAFPDPVGATHVTLVGSRAIDDEEDLELERRELHRIGHIFDATVDVEPDPAPLAAAVRDRLEDLVRDHGVSHVYVHVDLDVLDPSEFAAVHAPVPFGLSVAQLTAAIRAATETVPLAGAAVCEFAPADRAAADEDLPTVLRVLAALTARSRNDGA</sequence>
<reference evidence="5 6" key="1">
    <citation type="journal article" date="2019" name="Int. J. Syst. Evol. Microbiol.">
        <title>The Global Catalogue of Microorganisms (GCM) 10K type strain sequencing project: providing services to taxonomists for standard genome sequencing and annotation.</title>
        <authorList>
            <consortium name="The Broad Institute Genomics Platform"/>
            <consortium name="The Broad Institute Genome Sequencing Center for Infectious Disease"/>
            <person name="Wu L."/>
            <person name="Ma J."/>
        </authorList>
    </citation>
    <scope>NUCLEOTIDE SEQUENCE [LARGE SCALE GENOMIC DNA]</scope>
    <source>
        <strain evidence="5 6">JCM 14736</strain>
    </source>
</reference>
<accession>A0ABN2LEL0</accession>
<organism evidence="5 6">
    <name type="scientific">Leucobacter iarius</name>
    <dbReference type="NCBI Taxonomy" id="333963"/>
    <lineage>
        <taxon>Bacteria</taxon>
        <taxon>Bacillati</taxon>
        <taxon>Actinomycetota</taxon>
        <taxon>Actinomycetes</taxon>
        <taxon>Micrococcales</taxon>
        <taxon>Microbacteriaceae</taxon>
        <taxon>Leucobacter</taxon>
    </lineage>
</organism>
<comment type="caution">
    <text evidence="5">The sequence shown here is derived from an EMBL/GenBank/DDBJ whole genome shotgun (WGS) entry which is preliminary data.</text>
</comment>
<evidence type="ECO:0000256" key="2">
    <source>
        <dbReference type="ARBA" id="ARBA00022801"/>
    </source>
</evidence>
<dbReference type="Gene3D" id="3.40.800.10">
    <property type="entry name" value="Ureohydrolase domain"/>
    <property type="match status" value="1"/>
</dbReference>
<dbReference type="PANTHER" id="PTHR43782:SF3">
    <property type="entry name" value="ARGINASE"/>
    <property type="match status" value="1"/>
</dbReference>
<proteinExistence type="inferred from homology"/>
<dbReference type="Pfam" id="PF00491">
    <property type="entry name" value="Arginase"/>
    <property type="match status" value="1"/>
</dbReference>
<dbReference type="PRINTS" id="PR00116">
    <property type="entry name" value="ARGINASE"/>
</dbReference>
<dbReference type="SUPFAM" id="SSF52768">
    <property type="entry name" value="Arginase/deacetylase"/>
    <property type="match status" value="1"/>
</dbReference>
<dbReference type="PROSITE" id="PS51409">
    <property type="entry name" value="ARGINASE_2"/>
    <property type="match status" value="1"/>
</dbReference>
<dbReference type="PANTHER" id="PTHR43782">
    <property type="entry name" value="ARGINASE"/>
    <property type="match status" value="1"/>
</dbReference>
<evidence type="ECO:0000313" key="5">
    <source>
        <dbReference type="EMBL" id="GAA1785726.1"/>
    </source>
</evidence>
<keyword evidence="6" id="KW-1185">Reference proteome</keyword>
<dbReference type="InterPro" id="IPR006035">
    <property type="entry name" value="Ureohydrolase"/>
</dbReference>
<comment type="similarity">
    <text evidence="4">Belongs to the arginase family.</text>
</comment>